<dbReference type="InterPro" id="IPR000539">
    <property type="entry name" value="Frizzled/Smoothened_7TM"/>
</dbReference>
<dbReference type="GeneID" id="136821183"/>
<keyword evidence="4 10" id="KW-0812">Transmembrane</keyword>
<dbReference type="PANTHER" id="PTHR11309">
    <property type="entry name" value="FRIZZLED"/>
    <property type="match status" value="1"/>
</dbReference>
<dbReference type="InterPro" id="IPR015526">
    <property type="entry name" value="Frizzled/SFRP"/>
</dbReference>
<dbReference type="GO" id="GO:0030425">
    <property type="term" value="C:dendrite"/>
    <property type="evidence" value="ECO:0007669"/>
    <property type="project" value="TreeGrafter"/>
</dbReference>
<dbReference type="InterPro" id="IPR017981">
    <property type="entry name" value="GPCR_2-like_7TM"/>
</dbReference>
<feature type="transmembrane region" description="Helical" evidence="10">
    <location>
        <begin position="49"/>
        <end position="67"/>
    </location>
</feature>
<feature type="disulfide bond" evidence="9">
    <location>
        <begin position="168"/>
        <end position="192"/>
    </location>
</feature>
<feature type="transmembrane region" description="Helical" evidence="10">
    <location>
        <begin position="549"/>
        <end position="573"/>
    </location>
</feature>
<dbReference type="PRINTS" id="PR00489">
    <property type="entry name" value="FRIZZLED"/>
</dbReference>
<evidence type="ECO:0000259" key="11">
    <source>
        <dbReference type="PROSITE" id="PS50038"/>
    </source>
</evidence>
<dbReference type="EnsemblMetazoa" id="CLYHEMT008900.1">
    <property type="protein sequence ID" value="CLYHEMP008900.1"/>
    <property type="gene ID" value="CLYHEMG008900"/>
</dbReference>
<feature type="transmembrane region" description="Helical" evidence="10">
    <location>
        <begin position="459"/>
        <end position="484"/>
    </location>
</feature>
<evidence type="ECO:0000256" key="8">
    <source>
        <dbReference type="ARBA" id="ARBA00023170"/>
    </source>
</evidence>
<dbReference type="GO" id="GO:0005113">
    <property type="term" value="F:patched binding"/>
    <property type="evidence" value="ECO:0007669"/>
    <property type="project" value="TreeGrafter"/>
</dbReference>
<dbReference type="InterPro" id="IPR047105">
    <property type="entry name" value="Frizzled-4/Mom-5_7TM"/>
</dbReference>
<evidence type="ECO:0000256" key="10">
    <source>
        <dbReference type="SAM" id="Phobius"/>
    </source>
</evidence>
<name>A0A7M5WS60_9CNID</name>
<keyword evidence="7 9" id="KW-1015">Disulfide bond</keyword>
<evidence type="ECO:0000256" key="1">
    <source>
        <dbReference type="ARBA" id="ARBA00004141"/>
    </source>
</evidence>
<dbReference type="PROSITE" id="PS50038">
    <property type="entry name" value="FZ"/>
    <property type="match status" value="1"/>
</dbReference>
<feature type="disulfide bond" evidence="9">
    <location>
        <begin position="164"/>
        <end position="205"/>
    </location>
</feature>
<accession>A0A7M5WS60</accession>
<evidence type="ECO:0000256" key="6">
    <source>
        <dbReference type="ARBA" id="ARBA00023136"/>
    </source>
</evidence>
<dbReference type="AlphaFoldDB" id="A0A7M5WS60"/>
<dbReference type="InterPro" id="IPR036790">
    <property type="entry name" value="Frizzled_dom_sf"/>
</dbReference>
<evidence type="ECO:0000313" key="14">
    <source>
        <dbReference type="Proteomes" id="UP000594262"/>
    </source>
</evidence>
<dbReference type="Pfam" id="PF01534">
    <property type="entry name" value="Frizzled"/>
    <property type="match status" value="1"/>
</dbReference>
<evidence type="ECO:0000256" key="2">
    <source>
        <dbReference type="ARBA" id="ARBA00008077"/>
    </source>
</evidence>
<protein>
    <recommendedName>
        <fullName evidence="15">Frizzled-4</fullName>
    </recommendedName>
</protein>
<dbReference type="SMART" id="SM00063">
    <property type="entry name" value="FRI"/>
    <property type="match status" value="1"/>
</dbReference>
<keyword evidence="14" id="KW-1185">Reference proteome</keyword>
<feature type="transmembrane region" description="Helical" evidence="10">
    <location>
        <begin position="328"/>
        <end position="347"/>
    </location>
</feature>
<dbReference type="InterPro" id="IPR020067">
    <property type="entry name" value="Frizzled_dom"/>
</dbReference>
<feature type="transmembrane region" description="Helical" evidence="10">
    <location>
        <begin position="505"/>
        <end position="529"/>
    </location>
</feature>
<feature type="disulfide bond" evidence="9">
    <location>
        <begin position="137"/>
        <end position="175"/>
    </location>
</feature>
<keyword evidence="5 10" id="KW-1133">Transmembrane helix</keyword>
<dbReference type="Gene3D" id="1.10.2000.10">
    <property type="entry name" value="Frizzled cysteine-rich domain"/>
    <property type="match status" value="1"/>
</dbReference>
<reference evidence="13" key="1">
    <citation type="submission" date="2021-01" db="UniProtKB">
        <authorList>
            <consortium name="EnsemblMetazoa"/>
        </authorList>
    </citation>
    <scope>IDENTIFICATION</scope>
</reference>
<comment type="caution">
    <text evidence="9">Lacks conserved residue(s) required for the propagation of feature annotation.</text>
</comment>
<dbReference type="RefSeq" id="XP_066933516.1">
    <property type="nucleotide sequence ID" value="XM_067077415.1"/>
</dbReference>
<dbReference type="GO" id="GO:0004888">
    <property type="term" value="F:transmembrane signaling receptor activity"/>
    <property type="evidence" value="ECO:0007669"/>
    <property type="project" value="InterPro"/>
</dbReference>
<comment type="similarity">
    <text evidence="2">Belongs to the G-protein coupled receptor Fz/Smo family.</text>
</comment>
<dbReference type="GO" id="GO:0071679">
    <property type="term" value="P:commissural neuron axon guidance"/>
    <property type="evidence" value="ECO:0007669"/>
    <property type="project" value="TreeGrafter"/>
</dbReference>
<evidence type="ECO:0000313" key="13">
    <source>
        <dbReference type="EnsemblMetazoa" id="CLYHEMP008900.1"/>
    </source>
</evidence>
<keyword evidence="8" id="KW-0675">Receptor</keyword>
<dbReference type="OrthoDB" id="5959102at2759"/>
<dbReference type="GO" id="GO:0005886">
    <property type="term" value="C:plasma membrane"/>
    <property type="evidence" value="ECO:0007669"/>
    <property type="project" value="TreeGrafter"/>
</dbReference>
<keyword evidence="6 10" id="KW-0472">Membrane</keyword>
<dbReference type="Pfam" id="PF01392">
    <property type="entry name" value="Fz"/>
    <property type="match status" value="1"/>
</dbReference>
<evidence type="ECO:0000256" key="9">
    <source>
        <dbReference type="PROSITE-ProRule" id="PRU00090"/>
    </source>
</evidence>
<dbReference type="GO" id="GO:0005929">
    <property type="term" value="C:cilium"/>
    <property type="evidence" value="ECO:0007669"/>
    <property type="project" value="TreeGrafter"/>
</dbReference>
<dbReference type="Gene3D" id="1.20.1070.10">
    <property type="entry name" value="Rhodopsin 7-helix transmembrane proteins"/>
    <property type="match status" value="1"/>
</dbReference>
<feature type="transmembrane region" description="Helical" evidence="10">
    <location>
        <begin position="389"/>
        <end position="408"/>
    </location>
</feature>
<dbReference type="Proteomes" id="UP000594262">
    <property type="component" value="Unplaced"/>
</dbReference>
<comment type="subcellular location">
    <subcellularLocation>
        <location evidence="1">Membrane</location>
        <topology evidence="1">Multi-pass membrane protein</topology>
    </subcellularLocation>
</comment>
<dbReference type="PROSITE" id="PS50261">
    <property type="entry name" value="G_PROTEIN_RECEP_F2_4"/>
    <property type="match status" value="1"/>
</dbReference>
<evidence type="ECO:0000256" key="3">
    <source>
        <dbReference type="ARBA" id="ARBA00022473"/>
    </source>
</evidence>
<evidence type="ECO:0000256" key="5">
    <source>
        <dbReference type="ARBA" id="ARBA00022989"/>
    </source>
</evidence>
<feature type="domain" description="FZ" evidence="11">
    <location>
        <begin position="80"/>
        <end position="208"/>
    </location>
</feature>
<evidence type="ECO:0000259" key="12">
    <source>
        <dbReference type="PROSITE" id="PS50261"/>
    </source>
</evidence>
<evidence type="ECO:0000256" key="7">
    <source>
        <dbReference type="ARBA" id="ARBA00023157"/>
    </source>
</evidence>
<dbReference type="SMART" id="SM01330">
    <property type="entry name" value="Frizzled"/>
    <property type="match status" value="1"/>
</dbReference>
<feature type="domain" description="G-protein coupled receptors family 2 profile 2" evidence="12">
    <location>
        <begin position="289"/>
        <end position="573"/>
    </location>
</feature>
<dbReference type="PANTHER" id="PTHR11309:SF35">
    <property type="entry name" value="PROTEIN SMOOTHENED"/>
    <property type="match status" value="1"/>
</dbReference>
<dbReference type="GO" id="GO:0007389">
    <property type="term" value="P:pattern specification process"/>
    <property type="evidence" value="ECO:0007669"/>
    <property type="project" value="TreeGrafter"/>
</dbReference>
<evidence type="ECO:0008006" key="15">
    <source>
        <dbReference type="Google" id="ProtNLM"/>
    </source>
</evidence>
<evidence type="ECO:0000256" key="4">
    <source>
        <dbReference type="ARBA" id="ARBA00022692"/>
    </source>
</evidence>
<sequence>MFINLFSRREFYEHKTTKRRLTNNITYLTCCFKWKEMYRTRVLFFDHHLLPFFTCLLLLGCLSLNHVETRRISPRKNEFGSSWKCVPVKLDFCSGIGYNETIVMSSTAPNERTNKNSQEESLSELKIYELLIQRTQCSSKLRLLLCSVYLPFCHANHEKGIVACRPLCEEVKSKCQKHIEEFNLKWPDVLNCEKFPVENVEPDFCVPGNRHSSTEVPPTSLKTKKTPKRIIPQTVTSTPAVRATGLISKEKYCQVVYSRNVKNYIYVEKIQSCALECMKDGIFTTQQKQLAERWISALTCICGILSVAAILCVLANYNETCFPERTIFFIAVCYFFYVVGYMIRIVYSREGVTCQRENGQHYLLVDGSGNISCAATFLLVYCFSMVQSIWWVILCLTWFLSAGMRWATEAIRSKSFMFHSLAWGIPCCKTVIVLVWRKIDVNELTGICSIGNRYENLRALRWLILGPLFVYLIMATMFLLFGLICLFRLPDPNENQLMERKKNQYLLLPIGSYAALHTLFMTFILASYFYEYVNKGPWYNDPKSTGPSFAVFLTRIISDFSIGISASIWLLLIHGPRLHRRMKVKLYQTDLLLPRDPAHRIPDHSKHYTSTNETSI</sequence>
<organism evidence="13 14">
    <name type="scientific">Clytia hemisphaerica</name>
    <dbReference type="NCBI Taxonomy" id="252671"/>
    <lineage>
        <taxon>Eukaryota</taxon>
        <taxon>Metazoa</taxon>
        <taxon>Cnidaria</taxon>
        <taxon>Hydrozoa</taxon>
        <taxon>Hydroidolina</taxon>
        <taxon>Leptothecata</taxon>
        <taxon>Obeliida</taxon>
        <taxon>Clytiidae</taxon>
        <taxon>Clytia</taxon>
    </lineage>
</organism>
<proteinExistence type="inferred from homology"/>
<dbReference type="SUPFAM" id="SSF63501">
    <property type="entry name" value="Frizzled cysteine-rich domain"/>
    <property type="match status" value="1"/>
</dbReference>
<dbReference type="GO" id="GO:0007224">
    <property type="term" value="P:smoothened signaling pathway"/>
    <property type="evidence" value="ECO:0007669"/>
    <property type="project" value="TreeGrafter"/>
</dbReference>
<feature type="transmembrane region" description="Helical" evidence="10">
    <location>
        <begin position="294"/>
        <end position="316"/>
    </location>
</feature>
<dbReference type="CDD" id="cd13951">
    <property type="entry name" value="7tmF_Frizzled_SMO"/>
    <property type="match status" value="1"/>
</dbReference>
<keyword evidence="3" id="KW-0217">Developmental protein</keyword>